<sequence>MSSPAVMERKSPETMLKQCYVEMTERLSSSARRGAKSRRREVKLLITTTTHHLLNDTNCWLELSLIKTPLYSESSTLSKQRYRISSDIISHGRRTPQTNT</sequence>
<dbReference type="EMBL" id="RCSW01000007">
    <property type="protein sequence ID" value="KAF7947126.1"/>
    <property type="molecule type" value="Genomic_DNA"/>
</dbReference>
<dbReference type="AlphaFoldDB" id="A0A9P5ISU6"/>
<evidence type="ECO:0000313" key="1">
    <source>
        <dbReference type="EMBL" id="KAF7947126.1"/>
    </source>
</evidence>
<dbReference type="Proteomes" id="UP000710849">
    <property type="component" value="Unassembled WGS sequence"/>
</dbReference>
<organism evidence="1 2">
    <name type="scientific">Botrytis byssoidea</name>
    <dbReference type="NCBI Taxonomy" id="139641"/>
    <lineage>
        <taxon>Eukaryota</taxon>
        <taxon>Fungi</taxon>
        <taxon>Dikarya</taxon>
        <taxon>Ascomycota</taxon>
        <taxon>Pezizomycotina</taxon>
        <taxon>Leotiomycetes</taxon>
        <taxon>Helotiales</taxon>
        <taxon>Sclerotiniaceae</taxon>
        <taxon>Botrytis</taxon>
    </lineage>
</organism>
<dbReference type="RefSeq" id="XP_038734331.1">
    <property type="nucleotide sequence ID" value="XM_038874887.1"/>
</dbReference>
<accession>A0A9P5ISU6</accession>
<name>A0A9P5ISU6_9HELO</name>
<dbReference type="GeneID" id="62147964"/>
<protein>
    <submittedName>
        <fullName evidence="1">Uncharacterized protein</fullName>
    </submittedName>
</protein>
<gene>
    <name evidence="1" type="ORF">EAE97_004375</name>
</gene>
<keyword evidence="2" id="KW-1185">Reference proteome</keyword>
<comment type="caution">
    <text evidence="1">The sequence shown here is derived from an EMBL/GenBank/DDBJ whole genome shotgun (WGS) entry which is preliminary data.</text>
</comment>
<reference evidence="1 2" key="1">
    <citation type="journal article" date="2020" name="Genome Biol. Evol.">
        <title>Comparative genomics of Sclerotiniaceae.</title>
        <authorList>
            <person name="Valero Jimenez C.A."/>
            <person name="Steentjes M."/>
            <person name="Scholten O.E."/>
            <person name="Van Kan J.A.L."/>
        </authorList>
    </citation>
    <scope>NUCLEOTIDE SEQUENCE [LARGE SCALE GENOMIC DNA]</scope>
    <source>
        <strain evidence="1 2">MUCL 94</strain>
    </source>
</reference>
<evidence type="ECO:0000313" key="2">
    <source>
        <dbReference type="Proteomes" id="UP000710849"/>
    </source>
</evidence>
<proteinExistence type="predicted"/>